<accession>T1F9C8</accession>
<reference evidence="3" key="1">
    <citation type="submission" date="2012-12" db="EMBL/GenBank/DDBJ databases">
        <authorList>
            <person name="Hellsten U."/>
            <person name="Grimwood J."/>
            <person name="Chapman J.A."/>
            <person name="Shapiro H."/>
            <person name="Aerts A."/>
            <person name="Otillar R.P."/>
            <person name="Terry A.Y."/>
            <person name="Boore J.L."/>
            <person name="Simakov O."/>
            <person name="Marletaz F."/>
            <person name="Cho S.-J."/>
            <person name="Edsinger-Gonzales E."/>
            <person name="Havlak P."/>
            <person name="Kuo D.-H."/>
            <person name="Larsson T."/>
            <person name="Lv J."/>
            <person name="Arendt D."/>
            <person name="Savage R."/>
            <person name="Osoegawa K."/>
            <person name="de Jong P."/>
            <person name="Lindberg D.R."/>
            <person name="Seaver E.C."/>
            <person name="Weisblat D.A."/>
            <person name="Putnam N.H."/>
            <person name="Grigoriev I.V."/>
            <person name="Rokhsar D.S."/>
        </authorList>
    </citation>
    <scope>NUCLEOTIDE SEQUENCE</scope>
</reference>
<protein>
    <submittedName>
        <fullName evidence="1 2">Uncharacterized protein</fullName>
    </submittedName>
</protein>
<evidence type="ECO:0000313" key="2">
    <source>
        <dbReference type="EnsemblMetazoa" id="HelroP175523"/>
    </source>
</evidence>
<dbReference type="CTD" id="20205427"/>
<dbReference type="EMBL" id="KB096900">
    <property type="protein sequence ID" value="ESO00561.1"/>
    <property type="molecule type" value="Genomic_DNA"/>
</dbReference>
<proteinExistence type="predicted"/>
<dbReference type="KEGG" id="hro:HELRODRAFT_175523"/>
<keyword evidence="3" id="KW-1185">Reference proteome</keyword>
<dbReference type="EnsemblMetazoa" id="HelroT175523">
    <property type="protein sequence ID" value="HelroP175523"/>
    <property type="gene ID" value="HelroG175523"/>
</dbReference>
<dbReference type="OrthoDB" id="7433202at2759"/>
<dbReference type="RefSeq" id="XP_009021198.1">
    <property type="nucleotide sequence ID" value="XM_009022950.1"/>
</dbReference>
<gene>
    <name evidence="2" type="primary">20205427</name>
    <name evidence="1" type="ORF">HELRODRAFT_175523</name>
</gene>
<reference evidence="1 3" key="2">
    <citation type="journal article" date="2013" name="Nature">
        <title>Insights into bilaterian evolution from three spiralian genomes.</title>
        <authorList>
            <person name="Simakov O."/>
            <person name="Marletaz F."/>
            <person name="Cho S.J."/>
            <person name="Edsinger-Gonzales E."/>
            <person name="Havlak P."/>
            <person name="Hellsten U."/>
            <person name="Kuo D.H."/>
            <person name="Larsson T."/>
            <person name="Lv J."/>
            <person name="Arendt D."/>
            <person name="Savage R."/>
            <person name="Osoegawa K."/>
            <person name="de Jong P."/>
            <person name="Grimwood J."/>
            <person name="Chapman J.A."/>
            <person name="Shapiro H."/>
            <person name="Aerts A."/>
            <person name="Otillar R.P."/>
            <person name="Terry A.Y."/>
            <person name="Boore J.L."/>
            <person name="Grigoriev I.V."/>
            <person name="Lindberg D.R."/>
            <person name="Seaver E.C."/>
            <person name="Weisblat D.A."/>
            <person name="Putnam N.H."/>
            <person name="Rokhsar D.S."/>
        </authorList>
    </citation>
    <scope>NUCLEOTIDE SEQUENCE</scope>
</reference>
<dbReference type="Proteomes" id="UP000015101">
    <property type="component" value="Unassembled WGS sequence"/>
</dbReference>
<dbReference type="GeneID" id="20205427"/>
<organism evidence="2 3">
    <name type="scientific">Helobdella robusta</name>
    <name type="common">Californian leech</name>
    <dbReference type="NCBI Taxonomy" id="6412"/>
    <lineage>
        <taxon>Eukaryota</taxon>
        <taxon>Metazoa</taxon>
        <taxon>Spiralia</taxon>
        <taxon>Lophotrochozoa</taxon>
        <taxon>Annelida</taxon>
        <taxon>Clitellata</taxon>
        <taxon>Hirudinea</taxon>
        <taxon>Rhynchobdellida</taxon>
        <taxon>Glossiphoniidae</taxon>
        <taxon>Helobdella</taxon>
    </lineage>
</organism>
<dbReference type="InParanoid" id="T1F9C8"/>
<reference evidence="2" key="3">
    <citation type="submission" date="2015-06" db="UniProtKB">
        <authorList>
            <consortium name="EnsemblMetazoa"/>
        </authorList>
    </citation>
    <scope>IDENTIFICATION</scope>
</reference>
<dbReference type="HOGENOM" id="CLU_2226027_0_0_1"/>
<evidence type="ECO:0000313" key="1">
    <source>
        <dbReference type="EMBL" id="ESO00561.1"/>
    </source>
</evidence>
<dbReference type="EMBL" id="AMQM01005314">
    <property type="status" value="NOT_ANNOTATED_CDS"/>
    <property type="molecule type" value="Genomic_DNA"/>
</dbReference>
<name>T1F9C8_HELRO</name>
<evidence type="ECO:0000313" key="3">
    <source>
        <dbReference type="Proteomes" id="UP000015101"/>
    </source>
</evidence>
<dbReference type="AlphaFoldDB" id="T1F9C8"/>
<sequence length="106" mass="11715">MSQHGLSRRIGSGRQARHSAVNDYICRLFQKAVIPAIKEPESLLSEGNQSYQSYLLPLVALVPGLLFILVKRIPHTLVERYMNYGSTEPGSAAVKAADLENAEYEA</sequence>